<dbReference type="Proteomes" id="UP001501576">
    <property type="component" value="Unassembled WGS sequence"/>
</dbReference>
<feature type="compositionally biased region" description="Low complexity" evidence="1">
    <location>
        <begin position="42"/>
        <end position="53"/>
    </location>
</feature>
<gene>
    <name evidence="2" type="ORF">GCM10010390_83590</name>
</gene>
<evidence type="ECO:0000256" key="1">
    <source>
        <dbReference type="SAM" id="MobiDB-lite"/>
    </source>
</evidence>
<protein>
    <submittedName>
        <fullName evidence="2">Uncharacterized protein</fullName>
    </submittedName>
</protein>
<evidence type="ECO:0000313" key="2">
    <source>
        <dbReference type="EMBL" id="GAA0568106.1"/>
    </source>
</evidence>
<proteinExistence type="predicted"/>
<comment type="caution">
    <text evidence="2">The sequence shown here is derived from an EMBL/GenBank/DDBJ whole genome shotgun (WGS) entry which is preliminary data.</text>
</comment>
<accession>A0ABN1EJX1</accession>
<organism evidence="2 3">
    <name type="scientific">Streptomyces mordarskii</name>
    <dbReference type="NCBI Taxonomy" id="1226758"/>
    <lineage>
        <taxon>Bacteria</taxon>
        <taxon>Bacillati</taxon>
        <taxon>Actinomycetota</taxon>
        <taxon>Actinomycetes</taxon>
        <taxon>Kitasatosporales</taxon>
        <taxon>Streptomycetaceae</taxon>
        <taxon>Streptomyces</taxon>
    </lineage>
</organism>
<evidence type="ECO:0000313" key="3">
    <source>
        <dbReference type="Proteomes" id="UP001501576"/>
    </source>
</evidence>
<feature type="compositionally biased region" description="Basic residues" evidence="1">
    <location>
        <begin position="28"/>
        <end position="37"/>
    </location>
</feature>
<sequence>MRPPAASVVTPQVSDRTPPGIGPPHDASRRRHHHPSRRGTLGPRRVPFRVGRGSAHDHAPTTTHTVPPGHRLPPESVLAGMDIRTALRSHDGLAAFTAAGRHGGDVELWVRDAVRDRR</sequence>
<feature type="region of interest" description="Disordered" evidence="1">
    <location>
        <begin position="1"/>
        <end position="73"/>
    </location>
</feature>
<name>A0ABN1EJX1_9ACTN</name>
<keyword evidence="3" id="KW-1185">Reference proteome</keyword>
<reference evidence="2 3" key="1">
    <citation type="journal article" date="2019" name="Int. J. Syst. Evol. Microbiol.">
        <title>The Global Catalogue of Microorganisms (GCM) 10K type strain sequencing project: providing services to taxonomists for standard genome sequencing and annotation.</title>
        <authorList>
            <consortium name="The Broad Institute Genomics Platform"/>
            <consortium name="The Broad Institute Genome Sequencing Center for Infectious Disease"/>
            <person name="Wu L."/>
            <person name="Ma J."/>
        </authorList>
    </citation>
    <scope>NUCLEOTIDE SEQUENCE [LARGE SCALE GENOMIC DNA]</scope>
    <source>
        <strain evidence="2 3">JCM 5052</strain>
    </source>
</reference>
<dbReference type="EMBL" id="BAAABZ010000084">
    <property type="protein sequence ID" value="GAA0568106.1"/>
    <property type="molecule type" value="Genomic_DNA"/>
</dbReference>